<feature type="binding site" evidence="1">
    <location>
        <begin position="187"/>
        <end position="190"/>
    </location>
    <ligand>
        <name>substrate</name>
    </ligand>
</feature>
<dbReference type="PANTHER" id="PTHR33254">
    <property type="entry name" value="4-HYDROXY-4-METHYL-2-OXOGLUTARATE ALDOLASE 3-RELATED"/>
    <property type="match status" value="1"/>
</dbReference>
<comment type="cofactor">
    <cofactor evidence="1">
        <name>Mg(2+)</name>
        <dbReference type="ChEBI" id="CHEBI:18420"/>
    </cofactor>
</comment>
<reference evidence="3" key="1">
    <citation type="journal article" date="2007" name="Science">
        <title>The Fusarium graminearum genome reveals a link between localized polymorphism and pathogen specialization.</title>
        <authorList>
            <person name="Cuomo C.A."/>
            <person name="Gueldener U."/>
            <person name="Xu J.-R."/>
            <person name="Trail F."/>
            <person name="Turgeon B.G."/>
            <person name="Di Pietro A."/>
            <person name="Walton J.D."/>
            <person name="Ma L.-J."/>
            <person name="Baker S.E."/>
            <person name="Rep M."/>
            <person name="Adam G."/>
            <person name="Antoniw J."/>
            <person name="Baldwin T."/>
            <person name="Calvo S.E."/>
            <person name="Chang Y.-L."/>
            <person name="DeCaprio D."/>
            <person name="Gale L.R."/>
            <person name="Gnerre S."/>
            <person name="Goswami R.S."/>
            <person name="Hammond-Kosack K."/>
            <person name="Harris L.J."/>
            <person name="Hilburn K."/>
            <person name="Kennell J.C."/>
            <person name="Kroken S."/>
            <person name="Magnuson J.K."/>
            <person name="Mannhaupt G."/>
            <person name="Mauceli E.W."/>
            <person name="Mewes H.-W."/>
            <person name="Mitterbauer R."/>
            <person name="Muehlbauer G."/>
            <person name="Muensterkoetter M."/>
            <person name="Nelson D."/>
            <person name="O'Donnell K."/>
            <person name="Ouellet T."/>
            <person name="Qi W."/>
            <person name="Quesneville H."/>
            <person name="Roncero M.I.G."/>
            <person name="Seong K.-Y."/>
            <person name="Tetko I.V."/>
            <person name="Urban M."/>
            <person name="Waalwijk C."/>
            <person name="Ward T.J."/>
            <person name="Yao J."/>
            <person name="Birren B.W."/>
            <person name="Kistler H.C."/>
        </authorList>
    </citation>
    <scope>NUCLEOTIDE SEQUENCE [LARGE SCALE GENOMIC DNA]</scope>
    <source>
        <strain evidence="3">ATCC MYA-4620 / CBS 123657 / FGSC 9075 / NRRL 31084 / PH-1</strain>
    </source>
</reference>
<reference evidence="3" key="2">
    <citation type="journal article" date="2010" name="Nature">
        <title>Comparative genomics reveals mobile pathogenicity chromosomes in Fusarium.</title>
        <authorList>
            <person name="Ma L.J."/>
            <person name="van der Does H.C."/>
            <person name="Borkovich K.A."/>
            <person name="Coleman J.J."/>
            <person name="Daboussi M.J."/>
            <person name="Di Pietro A."/>
            <person name="Dufresne M."/>
            <person name="Freitag M."/>
            <person name="Grabherr M."/>
            <person name="Henrissat B."/>
            <person name="Houterman P.M."/>
            <person name="Kang S."/>
            <person name="Shim W.B."/>
            <person name="Woloshuk C."/>
            <person name="Xie X."/>
            <person name="Xu J.R."/>
            <person name="Antoniw J."/>
            <person name="Baker S.E."/>
            <person name="Bluhm B.H."/>
            <person name="Breakspear A."/>
            <person name="Brown D.W."/>
            <person name="Butchko R.A."/>
            <person name="Chapman S."/>
            <person name="Coulson R."/>
            <person name="Coutinho P.M."/>
            <person name="Danchin E.G."/>
            <person name="Diener A."/>
            <person name="Gale L.R."/>
            <person name="Gardiner D.M."/>
            <person name="Goff S."/>
            <person name="Hammond-Kosack K.E."/>
            <person name="Hilburn K."/>
            <person name="Hua-Van A."/>
            <person name="Jonkers W."/>
            <person name="Kazan K."/>
            <person name="Kodira C.D."/>
            <person name="Koehrsen M."/>
            <person name="Kumar L."/>
            <person name="Lee Y.H."/>
            <person name="Li L."/>
            <person name="Manners J.M."/>
            <person name="Miranda-Saavedra D."/>
            <person name="Mukherjee M."/>
            <person name="Park G."/>
            <person name="Park J."/>
            <person name="Park S.Y."/>
            <person name="Proctor R.H."/>
            <person name="Regev A."/>
            <person name="Ruiz-Roldan M.C."/>
            <person name="Sain D."/>
            <person name="Sakthikumar S."/>
            <person name="Sykes S."/>
            <person name="Schwartz D.C."/>
            <person name="Turgeon B.G."/>
            <person name="Wapinski I."/>
            <person name="Yoder O."/>
            <person name="Young S."/>
            <person name="Zeng Q."/>
            <person name="Zhou S."/>
            <person name="Galagan J."/>
            <person name="Cuomo C.A."/>
            <person name="Kistler H.C."/>
            <person name="Rep M."/>
        </authorList>
    </citation>
    <scope>GENOME REANNOTATION</scope>
    <source>
        <strain evidence="3">ATCC MYA-4620 / CBS 123657 / FGSC 9075 / NRRL 31084 / PH-1</strain>
    </source>
</reference>
<reference evidence="2 3" key="3">
    <citation type="journal article" date="2015" name="BMC Genomics">
        <title>The completed genome sequence of the pathogenic ascomycete fungus Fusarium graminearum.</title>
        <authorList>
            <person name="King R."/>
            <person name="Urban M."/>
            <person name="Hammond-Kosack M.C."/>
            <person name="Hassani-Pak K."/>
            <person name="Hammond-Kosack K.E."/>
        </authorList>
    </citation>
    <scope>NUCLEOTIDE SEQUENCE [LARGE SCALE GENOMIC DNA]</scope>
    <source>
        <strain evidence="3">ATCC MYA-4620 / CBS 123657 / FGSC 9075 / NRRL 31084 / PH-1</strain>
    </source>
</reference>
<dbReference type="CDD" id="cd16841">
    <property type="entry name" value="RraA_family"/>
    <property type="match status" value="1"/>
</dbReference>
<evidence type="ECO:0000256" key="1">
    <source>
        <dbReference type="PIRSR" id="PIRSR605493-1"/>
    </source>
</evidence>
<dbReference type="AlphaFoldDB" id="A0A1C3YLL0"/>
<dbReference type="EMBL" id="HG970335">
    <property type="protein sequence ID" value="SCB65427.1"/>
    <property type="molecule type" value="Genomic_DNA"/>
</dbReference>
<name>A0A1C3YLL0_GIBZE</name>
<evidence type="ECO:0000313" key="2">
    <source>
        <dbReference type="EMBL" id="SCB65427.1"/>
    </source>
</evidence>
<sequence>MPLIGLNVRLDARLRSHGARSPATTLNLLHRLLASSKPAPYALTTSKRTFTSSKTCNFVDRLCSPTRPYSLNIPALGQIASMSYQPQDQDLTKLQQYTACDISDALLKLKVPGAGFVADLNLYSPPEGDGVSVTVAPVSTVLFAPKGRDLAEPQRNIPEGTHWVDLTEPGTIVVLKQPDGQKNAVCGGIMAIRMKVCQAKGVVVAGRVRDIQELKSTSLPIWARGLSTIGVGGGSVPWAIQVPLDIDGTLVCPGDLAFSDPINGVVFIPKDKVASVIELLPKLTTADDKVKEDVLGGSTVYESFKLHRSNI</sequence>
<dbReference type="InterPro" id="IPR036704">
    <property type="entry name" value="RraA/RraA-like_sf"/>
</dbReference>
<feature type="binding site" evidence="1">
    <location>
        <position position="209"/>
    </location>
    <ligand>
        <name>substrate</name>
    </ligand>
</feature>
<dbReference type="Pfam" id="PF03737">
    <property type="entry name" value="RraA-like"/>
    <property type="match status" value="1"/>
</dbReference>
<dbReference type="Gene3D" id="3.50.30.40">
    <property type="entry name" value="Ribonuclease E inhibitor RraA/RraA-like"/>
    <property type="match status" value="1"/>
</dbReference>
<dbReference type="SUPFAM" id="SSF89562">
    <property type="entry name" value="RraA-like"/>
    <property type="match status" value="1"/>
</dbReference>
<dbReference type="VEuPathDB" id="FungiDB:FGRAMPH1_01G26969"/>
<organism evidence="2 3">
    <name type="scientific">Gibberella zeae (strain ATCC MYA-4620 / CBS 123657 / FGSC 9075 / NRRL 31084 / PH-1)</name>
    <name type="common">Wheat head blight fungus</name>
    <name type="synonym">Fusarium graminearum</name>
    <dbReference type="NCBI Taxonomy" id="229533"/>
    <lineage>
        <taxon>Eukaryota</taxon>
        <taxon>Fungi</taxon>
        <taxon>Dikarya</taxon>
        <taxon>Ascomycota</taxon>
        <taxon>Pezizomycotina</taxon>
        <taxon>Sordariomycetes</taxon>
        <taxon>Hypocreomycetidae</taxon>
        <taxon>Hypocreales</taxon>
        <taxon>Nectriaceae</taxon>
        <taxon>Fusarium</taxon>
    </lineage>
</organism>
<protein>
    <submittedName>
        <fullName evidence="2">Chromosome 4, complete genome</fullName>
    </submittedName>
</protein>
<dbReference type="FunCoup" id="A0A1C3YLL0">
    <property type="interactions" value="11"/>
</dbReference>
<dbReference type="GO" id="GO:0047443">
    <property type="term" value="F:4-hydroxy-4-methyl-2-oxoglutarate aldolase activity"/>
    <property type="evidence" value="ECO:0007669"/>
    <property type="project" value="TreeGrafter"/>
</dbReference>
<dbReference type="InterPro" id="IPR005493">
    <property type="entry name" value="RraA/RraA-like"/>
</dbReference>
<dbReference type="PANTHER" id="PTHR33254:SF4">
    <property type="entry name" value="4-HYDROXY-4-METHYL-2-OXOGLUTARATE ALDOLASE 3-RELATED"/>
    <property type="match status" value="1"/>
</dbReference>
<keyword evidence="1" id="KW-0460">Magnesium</keyword>
<dbReference type="Proteomes" id="UP000070720">
    <property type="component" value="Chromosome 4"/>
</dbReference>
<dbReference type="eggNOG" id="ENOG502S2PM">
    <property type="taxonomic scope" value="Eukaryota"/>
</dbReference>
<gene>
    <name evidence="2" type="ORF">FGRAMPH1_01T26969</name>
</gene>
<dbReference type="GO" id="GO:0046872">
    <property type="term" value="F:metal ion binding"/>
    <property type="evidence" value="ECO:0007669"/>
    <property type="project" value="UniProtKB-KW"/>
</dbReference>
<keyword evidence="1" id="KW-0479">Metal-binding</keyword>
<keyword evidence="3" id="KW-1185">Reference proteome</keyword>
<feature type="binding site" evidence="1">
    <location>
        <position position="210"/>
    </location>
    <ligand>
        <name>Mg(2+)</name>
        <dbReference type="ChEBI" id="CHEBI:18420"/>
    </ligand>
</feature>
<proteinExistence type="predicted"/>
<evidence type="ECO:0000313" key="3">
    <source>
        <dbReference type="Proteomes" id="UP000070720"/>
    </source>
</evidence>
<dbReference type="InParanoid" id="A0A1C3YLL0"/>
<dbReference type="GO" id="GO:0008948">
    <property type="term" value="F:oxaloacetate decarboxylase activity"/>
    <property type="evidence" value="ECO:0007669"/>
    <property type="project" value="TreeGrafter"/>
</dbReference>
<accession>A0A1C3YLL0</accession>